<protein>
    <submittedName>
        <fullName evidence="2">Uncharacterized protein</fullName>
    </submittedName>
</protein>
<evidence type="ECO:0000256" key="1">
    <source>
        <dbReference type="SAM" id="MobiDB-lite"/>
    </source>
</evidence>
<evidence type="ECO:0000313" key="2">
    <source>
        <dbReference type="EMBL" id="KAG5173317.1"/>
    </source>
</evidence>
<feature type="region of interest" description="Disordered" evidence="1">
    <location>
        <begin position="1"/>
        <end position="20"/>
    </location>
</feature>
<gene>
    <name evidence="2" type="ORF">JR316_002829</name>
</gene>
<comment type="caution">
    <text evidence="2">The sequence shown here is derived from an EMBL/GenBank/DDBJ whole genome shotgun (WGS) entry which is preliminary data.</text>
</comment>
<reference evidence="2" key="1">
    <citation type="submission" date="2021-02" db="EMBL/GenBank/DDBJ databases">
        <title>Psilocybe cubensis genome.</title>
        <authorList>
            <person name="Mckernan K.J."/>
            <person name="Crawford S."/>
            <person name="Trippe A."/>
            <person name="Kane L.T."/>
            <person name="Mclaughlin S."/>
        </authorList>
    </citation>
    <scope>NUCLEOTIDE SEQUENCE [LARGE SCALE GENOMIC DNA]</scope>
    <source>
        <strain evidence="2">MGC-MH-2018</strain>
    </source>
</reference>
<proteinExistence type="predicted"/>
<sequence length="247" mass="28044">MSNSQRNGHTQPPGHVDQTERATEHVLDKHSVKKFLKLLVEGKTKNDEVFTLSPRKNIVAIHRKPTTPDDHQTEFFCMQSPNNNCDELVEMIEKHAPASSMRRIVLLYQPVIPQIKDGQYTIQEIEHSQLHAQSYVSGNASFVKSVIIPYLPRLEHIVDFTLSDSDMAEFRKLTVESVRGKVINLYAKLEDTWESDYQSFELWFEGYTFALNGMGIQNLPCRVSEGSEGSAGDVQGTCAEVHIKHCK</sequence>
<dbReference type="EMBL" id="JAFIQS010000002">
    <property type="protein sequence ID" value="KAG5173317.1"/>
    <property type="molecule type" value="Genomic_DNA"/>
</dbReference>
<feature type="compositionally biased region" description="Polar residues" evidence="1">
    <location>
        <begin position="1"/>
        <end position="10"/>
    </location>
</feature>
<name>A0A8H7Y5V4_PSICU</name>
<accession>A0A8H7Y5V4</accession>
<organism evidence="2">
    <name type="scientific">Psilocybe cubensis</name>
    <name type="common">Psychedelic mushroom</name>
    <name type="synonym">Stropharia cubensis</name>
    <dbReference type="NCBI Taxonomy" id="181762"/>
    <lineage>
        <taxon>Eukaryota</taxon>
        <taxon>Fungi</taxon>
        <taxon>Dikarya</taxon>
        <taxon>Basidiomycota</taxon>
        <taxon>Agaricomycotina</taxon>
        <taxon>Agaricomycetes</taxon>
        <taxon>Agaricomycetidae</taxon>
        <taxon>Agaricales</taxon>
        <taxon>Agaricineae</taxon>
        <taxon>Strophariaceae</taxon>
        <taxon>Psilocybe</taxon>
    </lineage>
</organism>
<dbReference type="AlphaFoldDB" id="A0A8H7Y5V4"/>